<dbReference type="Proteomes" id="UP001177003">
    <property type="component" value="Chromosome 5"/>
</dbReference>
<feature type="domain" description="Calponin-homology (CH)" evidence="5">
    <location>
        <begin position="8"/>
        <end position="114"/>
    </location>
</feature>
<dbReference type="FunFam" id="1.10.418.10:FF:000119">
    <property type="entry name" value="Fimbrin-like protein 2-like"/>
    <property type="match status" value="1"/>
</dbReference>
<keyword evidence="3" id="KW-0009">Actin-binding</keyword>
<evidence type="ECO:0000256" key="3">
    <source>
        <dbReference type="ARBA" id="ARBA00023203"/>
    </source>
</evidence>
<keyword evidence="2" id="KW-0677">Repeat</keyword>
<dbReference type="GO" id="GO:0005884">
    <property type="term" value="C:actin filament"/>
    <property type="evidence" value="ECO:0007669"/>
    <property type="project" value="TreeGrafter"/>
</dbReference>
<protein>
    <recommendedName>
        <fullName evidence="5">Calponin-homology (CH) domain-containing protein</fullName>
    </recommendedName>
</protein>
<dbReference type="InterPro" id="IPR036872">
    <property type="entry name" value="CH_dom_sf"/>
</dbReference>
<gene>
    <name evidence="6" type="ORF">LSALG_LOCUS26044</name>
</gene>
<dbReference type="SUPFAM" id="SSF47576">
    <property type="entry name" value="Calponin-homology domain, CH-domain"/>
    <property type="match status" value="1"/>
</dbReference>
<evidence type="ECO:0000256" key="1">
    <source>
        <dbReference type="ARBA" id="ARBA00011385"/>
    </source>
</evidence>
<dbReference type="InterPro" id="IPR001715">
    <property type="entry name" value="CH_dom"/>
</dbReference>
<comment type="subunit">
    <text evidence="1">Interacts with F-actin.</text>
</comment>
<organism evidence="6 7">
    <name type="scientific">Lactuca saligna</name>
    <name type="common">Willowleaf lettuce</name>
    <dbReference type="NCBI Taxonomy" id="75948"/>
    <lineage>
        <taxon>Eukaryota</taxon>
        <taxon>Viridiplantae</taxon>
        <taxon>Streptophyta</taxon>
        <taxon>Embryophyta</taxon>
        <taxon>Tracheophyta</taxon>
        <taxon>Spermatophyta</taxon>
        <taxon>Magnoliopsida</taxon>
        <taxon>eudicotyledons</taxon>
        <taxon>Gunneridae</taxon>
        <taxon>Pentapetalae</taxon>
        <taxon>asterids</taxon>
        <taxon>campanulids</taxon>
        <taxon>Asterales</taxon>
        <taxon>Asteraceae</taxon>
        <taxon>Cichorioideae</taxon>
        <taxon>Cichorieae</taxon>
        <taxon>Lactucinae</taxon>
        <taxon>Lactuca</taxon>
    </lineage>
</organism>
<dbReference type="GO" id="GO:0005737">
    <property type="term" value="C:cytoplasm"/>
    <property type="evidence" value="ECO:0007669"/>
    <property type="project" value="TreeGrafter"/>
</dbReference>
<dbReference type="PANTHER" id="PTHR19961">
    <property type="entry name" value="FIMBRIN/PLASTIN"/>
    <property type="match status" value="1"/>
</dbReference>
<dbReference type="GO" id="GO:0051639">
    <property type="term" value="P:actin filament network formation"/>
    <property type="evidence" value="ECO:0007669"/>
    <property type="project" value="TreeGrafter"/>
</dbReference>
<dbReference type="AlphaFoldDB" id="A0AA35Z640"/>
<evidence type="ECO:0000256" key="2">
    <source>
        <dbReference type="ARBA" id="ARBA00022737"/>
    </source>
</evidence>
<dbReference type="GO" id="GO:0051017">
    <property type="term" value="P:actin filament bundle assembly"/>
    <property type="evidence" value="ECO:0007669"/>
    <property type="project" value="InterPro"/>
</dbReference>
<dbReference type="EMBL" id="OX465081">
    <property type="protein sequence ID" value="CAI9286634.1"/>
    <property type="molecule type" value="Genomic_DNA"/>
</dbReference>
<evidence type="ECO:0000313" key="7">
    <source>
        <dbReference type="Proteomes" id="UP001177003"/>
    </source>
</evidence>
<dbReference type="PANTHER" id="PTHR19961:SF79">
    <property type="entry name" value="FIMBRIN-5"/>
    <property type="match status" value="1"/>
</dbReference>
<reference evidence="6" key="1">
    <citation type="submission" date="2023-04" db="EMBL/GenBank/DDBJ databases">
        <authorList>
            <person name="Vijverberg K."/>
            <person name="Xiong W."/>
            <person name="Schranz E."/>
        </authorList>
    </citation>
    <scope>NUCLEOTIDE SEQUENCE</scope>
</reference>
<dbReference type="GO" id="GO:0051015">
    <property type="term" value="F:actin filament binding"/>
    <property type="evidence" value="ECO:0007669"/>
    <property type="project" value="InterPro"/>
</dbReference>
<sequence length="168" mass="18818">MVHFFLVHVMVDECQKEEKGIDLGQRRKKKKTTDKRLSDGIFFLELLSVVEKRVVNWGLVTKGETEEDKKLNATYIISVARKLGCSIFLLPEDILEVNPKMILILTASIMYWSLLQKAKVNEDDRPPDEATVATEEVEGNPAMDEAATDDGGTGTTDKEETVTEEGNS</sequence>
<dbReference type="SMART" id="SM00033">
    <property type="entry name" value="CH"/>
    <property type="match status" value="1"/>
</dbReference>
<evidence type="ECO:0000256" key="4">
    <source>
        <dbReference type="SAM" id="MobiDB-lite"/>
    </source>
</evidence>
<dbReference type="Pfam" id="PF00307">
    <property type="entry name" value="CH"/>
    <property type="match status" value="1"/>
</dbReference>
<dbReference type="InterPro" id="IPR039959">
    <property type="entry name" value="Fimbrin/Plastin"/>
</dbReference>
<accession>A0AA35Z640</accession>
<name>A0AA35Z640_LACSI</name>
<dbReference type="GO" id="GO:0032432">
    <property type="term" value="C:actin filament bundle"/>
    <property type="evidence" value="ECO:0007669"/>
    <property type="project" value="TreeGrafter"/>
</dbReference>
<evidence type="ECO:0000313" key="6">
    <source>
        <dbReference type="EMBL" id="CAI9286634.1"/>
    </source>
</evidence>
<keyword evidence="7" id="KW-1185">Reference proteome</keyword>
<dbReference type="Gene3D" id="1.10.418.10">
    <property type="entry name" value="Calponin-like domain"/>
    <property type="match status" value="1"/>
</dbReference>
<proteinExistence type="predicted"/>
<dbReference type="PROSITE" id="PS50021">
    <property type="entry name" value="CH"/>
    <property type="match status" value="1"/>
</dbReference>
<evidence type="ECO:0000259" key="5">
    <source>
        <dbReference type="PROSITE" id="PS50021"/>
    </source>
</evidence>
<feature type="region of interest" description="Disordered" evidence="4">
    <location>
        <begin position="120"/>
        <end position="168"/>
    </location>
</feature>